<keyword evidence="2" id="KW-1185">Reference proteome</keyword>
<dbReference type="EMBL" id="JANPWB010000008">
    <property type="protein sequence ID" value="KAJ1166766.1"/>
    <property type="molecule type" value="Genomic_DNA"/>
</dbReference>
<accession>A0AAV7SS02</accession>
<gene>
    <name evidence="1" type="ORF">NDU88_007162</name>
</gene>
<sequence>MGPQGGLMRDPMDGLGYDKVSHMAQAESLLVDHLGGMPDFEESCVISVVQTKILDLNLGQAELFKLQDLSLGQAELFKLQDLSLGQAELFKLQDLSLGQGELFKLQDLSLGQAELFKLQRRHI</sequence>
<organism evidence="1 2">
    <name type="scientific">Pleurodeles waltl</name>
    <name type="common">Iberian ribbed newt</name>
    <dbReference type="NCBI Taxonomy" id="8319"/>
    <lineage>
        <taxon>Eukaryota</taxon>
        <taxon>Metazoa</taxon>
        <taxon>Chordata</taxon>
        <taxon>Craniata</taxon>
        <taxon>Vertebrata</taxon>
        <taxon>Euteleostomi</taxon>
        <taxon>Amphibia</taxon>
        <taxon>Batrachia</taxon>
        <taxon>Caudata</taxon>
        <taxon>Salamandroidea</taxon>
        <taxon>Salamandridae</taxon>
        <taxon>Pleurodelinae</taxon>
        <taxon>Pleurodeles</taxon>
    </lineage>
</organism>
<proteinExistence type="predicted"/>
<reference evidence="1" key="1">
    <citation type="journal article" date="2022" name="bioRxiv">
        <title>Sequencing and chromosome-scale assembly of the giantPleurodeles waltlgenome.</title>
        <authorList>
            <person name="Brown T."/>
            <person name="Elewa A."/>
            <person name="Iarovenko S."/>
            <person name="Subramanian E."/>
            <person name="Araus A.J."/>
            <person name="Petzold A."/>
            <person name="Susuki M."/>
            <person name="Suzuki K.-i.T."/>
            <person name="Hayashi T."/>
            <person name="Toyoda A."/>
            <person name="Oliveira C."/>
            <person name="Osipova E."/>
            <person name="Leigh N.D."/>
            <person name="Simon A."/>
            <person name="Yun M.H."/>
        </authorList>
    </citation>
    <scope>NUCLEOTIDE SEQUENCE</scope>
    <source>
        <strain evidence="1">20211129_DDA</strain>
        <tissue evidence="1">Liver</tissue>
    </source>
</reference>
<comment type="caution">
    <text evidence="1">The sequence shown here is derived from an EMBL/GenBank/DDBJ whole genome shotgun (WGS) entry which is preliminary data.</text>
</comment>
<evidence type="ECO:0000313" key="1">
    <source>
        <dbReference type="EMBL" id="KAJ1166766.1"/>
    </source>
</evidence>
<protein>
    <submittedName>
        <fullName evidence="1">Uncharacterized protein</fullName>
    </submittedName>
</protein>
<dbReference type="AlphaFoldDB" id="A0AAV7SS02"/>
<dbReference type="Proteomes" id="UP001066276">
    <property type="component" value="Chromosome 4_2"/>
</dbReference>
<name>A0AAV7SS02_PLEWA</name>
<evidence type="ECO:0000313" key="2">
    <source>
        <dbReference type="Proteomes" id="UP001066276"/>
    </source>
</evidence>